<proteinExistence type="predicted"/>
<evidence type="ECO:0000256" key="1">
    <source>
        <dbReference type="SAM" id="MobiDB-lite"/>
    </source>
</evidence>
<gene>
    <name evidence="2" type="ORF">AAND1436_LOCUS42759</name>
</gene>
<feature type="region of interest" description="Disordered" evidence="1">
    <location>
        <begin position="1"/>
        <end position="23"/>
    </location>
</feature>
<name>A0A7S2IPQ0_9DINO</name>
<feature type="compositionally biased region" description="Low complexity" evidence="1">
    <location>
        <begin position="11"/>
        <end position="21"/>
    </location>
</feature>
<protein>
    <submittedName>
        <fullName evidence="2">Uncharacterized protein</fullName>
    </submittedName>
</protein>
<accession>A0A7S2IPQ0</accession>
<reference evidence="2" key="1">
    <citation type="submission" date="2021-01" db="EMBL/GenBank/DDBJ databases">
        <authorList>
            <person name="Corre E."/>
            <person name="Pelletier E."/>
            <person name="Niang G."/>
            <person name="Scheremetjew M."/>
            <person name="Finn R."/>
            <person name="Kale V."/>
            <person name="Holt S."/>
            <person name="Cochrane G."/>
            <person name="Meng A."/>
            <person name="Brown T."/>
            <person name="Cohen L."/>
        </authorList>
    </citation>
    <scope>NUCLEOTIDE SEQUENCE</scope>
    <source>
        <strain evidence="2">CCMP2222</strain>
    </source>
</reference>
<dbReference type="EMBL" id="HBGQ01089609">
    <property type="protein sequence ID" value="CAD9524949.1"/>
    <property type="molecule type" value="Transcribed_RNA"/>
</dbReference>
<dbReference type="AlphaFoldDB" id="A0A7S2IPQ0"/>
<sequence>MDCRPEGHAGARGCDAAARGGNPDSLKEYVQICFLRSVHSLWSTLDDDERRLRRRCLRDRLCRQAQEKYWPVVSRGYAGSWSTFLHTPQGRTRIKQWVERKVSEVEGKRAGRSNAV</sequence>
<organism evidence="2">
    <name type="scientific">Alexandrium andersonii</name>
    <dbReference type="NCBI Taxonomy" id="327968"/>
    <lineage>
        <taxon>Eukaryota</taxon>
        <taxon>Sar</taxon>
        <taxon>Alveolata</taxon>
        <taxon>Dinophyceae</taxon>
        <taxon>Gonyaulacales</taxon>
        <taxon>Pyrocystaceae</taxon>
        <taxon>Alexandrium</taxon>
    </lineage>
</organism>
<evidence type="ECO:0000313" key="2">
    <source>
        <dbReference type="EMBL" id="CAD9524949.1"/>
    </source>
</evidence>